<keyword evidence="2" id="KW-1185">Reference proteome</keyword>
<accession>A0A5B9ND50</accession>
<dbReference type="Proteomes" id="UP000322840">
    <property type="component" value="Segment"/>
</dbReference>
<organism evidence="1 2">
    <name type="scientific">Proteus phage Saba</name>
    <dbReference type="NCBI Taxonomy" id="2596672"/>
    <lineage>
        <taxon>Viruses</taxon>
        <taxon>Duplodnaviria</taxon>
        <taxon>Heunggongvirae</taxon>
        <taxon>Uroviricota</taxon>
        <taxon>Caudoviricetes</taxon>
        <taxon>Casjensviridae</taxon>
        <taxon>Cenphatecvirus</taxon>
        <taxon>Cenphatecvirus saba</taxon>
    </lineage>
</organism>
<name>A0A5B9ND50_9CAUD</name>
<dbReference type="EMBL" id="MN062188">
    <property type="protein sequence ID" value="QEG09391.1"/>
    <property type="molecule type" value="Genomic_DNA"/>
</dbReference>
<reference evidence="2" key="1">
    <citation type="submission" date="2019-06" db="EMBL/GenBank/DDBJ databases">
        <title>The Complete Genome of Proteus mirabilis Siphophage Saba.</title>
        <authorList>
            <person name="Nyugen J."/>
            <person name="Harb L."/>
            <person name="Moreland R."/>
            <person name="Liu M."/>
            <person name="Ramsey J."/>
        </authorList>
    </citation>
    <scope>NUCLEOTIDE SEQUENCE [LARGE SCALE GENOMIC DNA]</scope>
</reference>
<proteinExistence type="predicted"/>
<evidence type="ECO:0000313" key="2">
    <source>
        <dbReference type="Proteomes" id="UP000322840"/>
    </source>
</evidence>
<sequence>MNIDFNKAFEGIDLSKIVGVSNTISREAYHSQGYGVCVRLTDEVFLVFTVKFCPDRSSCVVNVDRFNVKTPEVALPIYGPVCISGERCAMWIRGMKKLVTDHVVAMRGVKDLLW</sequence>
<protein>
    <submittedName>
        <fullName evidence="1">Uncharacterized protein</fullName>
    </submittedName>
</protein>
<evidence type="ECO:0000313" key="1">
    <source>
        <dbReference type="EMBL" id="QEG09391.1"/>
    </source>
</evidence>
<gene>
    <name evidence="1" type="ORF">CPT_Saba_018</name>
</gene>